<dbReference type="EMBL" id="VIFM01000113">
    <property type="protein sequence ID" value="TQF13093.1"/>
    <property type="molecule type" value="Genomic_DNA"/>
</dbReference>
<dbReference type="InterPro" id="IPR028347">
    <property type="entry name" value="START_dom_prot"/>
</dbReference>
<dbReference type="PIRSF" id="PIRSF039033">
    <property type="entry name" value="START_dom"/>
    <property type="match status" value="1"/>
</dbReference>
<dbReference type="InterPro" id="IPR002913">
    <property type="entry name" value="START_lipid-bd_dom"/>
</dbReference>
<proteinExistence type="inferred from homology"/>
<accession>A0A540WVQ3</accession>
<organism evidence="4 5">
    <name type="scientific">Myxococcus llanfairpwllgwyngyllgogerychwyrndrobwllllantysiliogogogochensis</name>
    <dbReference type="NCBI Taxonomy" id="2590453"/>
    <lineage>
        <taxon>Bacteria</taxon>
        <taxon>Pseudomonadati</taxon>
        <taxon>Myxococcota</taxon>
        <taxon>Myxococcia</taxon>
        <taxon>Myxococcales</taxon>
        <taxon>Cystobacterineae</taxon>
        <taxon>Myxococcaceae</taxon>
        <taxon>Myxococcus</taxon>
    </lineage>
</organism>
<feature type="domain" description="START" evidence="3">
    <location>
        <begin position="50"/>
        <end position="233"/>
    </location>
</feature>
<gene>
    <name evidence="4" type="ORF">FJV41_25790</name>
</gene>
<evidence type="ECO:0000256" key="2">
    <source>
        <dbReference type="SAM" id="MobiDB-lite"/>
    </source>
</evidence>
<reference evidence="4 5" key="1">
    <citation type="submission" date="2019-06" db="EMBL/GenBank/DDBJ databases">
        <authorList>
            <person name="Livingstone P."/>
            <person name="Whitworth D."/>
        </authorList>
    </citation>
    <scope>NUCLEOTIDE SEQUENCE [LARGE SCALE GENOMIC DNA]</scope>
    <source>
        <strain evidence="4 5">AM401</strain>
    </source>
</reference>
<comment type="caution">
    <text evidence="4">The sequence shown here is derived from an EMBL/GenBank/DDBJ whole genome shotgun (WGS) entry which is preliminary data.</text>
</comment>
<dbReference type="OrthoDB" id="8592441at2"/>
<dbReference type="InterPro" id="IPR051213">
    <property type="entry name" value="START_lipid_transfer"/>
</dbReference>
<dbReference type="Gene3D" id="3.30.530.20">
    <property type="match status" value="1"/>
</dbReference>
<name>A0A540WVQ3_9BACT</name>
<dbReference type="InterPro" id="IPR023393">
    <property type="entry name" value="START-like_dom_sf"/>
</dbReference>
<dbReference type="InterPro" id="IPR005031">
    <property type="entry name" value="COQ10_START"/>
</dbReference>
<dbReference type="GO" id="GO:0005737">
    <property type="term" value="C:cytoplasm"/>
    <property type="evidence" value="ECO:0007669"/>
    <property type="project" value="UniProtKB-ARBA"/>
</dbReference>
<protein>
    <recommendedName>
        <fullName evidence="3">START domain-containing protein</fullName>
    </recommendedName>
</protein>
<dbReference type="SUPFAM" id="SSF55961">
    <property type="entry name" value="Bet v1-like"/>
    <property type="match status" value="1"/>
</dbReference>
<keyword evidence="5" id="KW-1185">Reference proteome</keyword>
<evidence type="ECO:0000256" key="1">
    <source>
        <dbReference type="ARBA" id="ARBA00008918"/>
    </source>
</evidence>
<evidence type="ECO:0000259" key="3">
    <source>
        <dbReference type="PROSITE" id="PS50848"/>
    </source>
</evidence>
<evidence type="ECO:0000313" key="5">
    <source>
        <dbReference type="Proteomes" id="UP000315369"/>
    </source>
</evidence>
<dbReference type="CDD" id="cd08876">
    <property type="entry name" value="START_1"/>
    <property type="match status" value="1"/>
</dbReference>
<comment type="similarity">
    <text evidence="1">Belongs to the ribosome association toxin RatA family.</text>
</comment>
<dbReference type="PANTHER" id="PTHR19308">
    <property type="entry name" value="PHOSPHATIDYLCHOLINE TRANSFER PROTEIN"/>
    <property type="match status" value="1"/>
</dbReference>
<dbReference type="Proteomes" id="UP000315369">
    <property type="component" value="Unassembled WGS sequence"/>
</dbReference>
<dbReference type="Pfam" id="PF03364">
    <property type="entry name" value="Polyketide_cyc"/>
    <property type="match status" value="1"/>
</dbReference>
<sequence>MRRGSRVSEADVKTHRARVAQEERMKMLWGGAALAACALGFAAGTSQAAEGWSTVAEKPYVVKVRARPGTQAKDVWAEGELAASAADVQAVLRDVDAYRHWMPYVKESRLLKELPDEGQLTYTRLDLPVVSARDYISNVVLESKLVEDGSGVFAQRWQAEPDAIPQRRGTVRIRLNEGSWRVEPRGEDKSHAVYRFTVDPAGSIPGFLARMGQKDAVEDTFRAVEKRARQHAESRQQESNAHRD</sequence>
<dbReference type="PANTHER" id="PTHR19308:SF14">
    <property type="entry name" value="START DOMAIN-CONTAINING PROTEIN"/>
    <property type="match status" value="1"/>
</dbReference>
<evidence type="ECO:0000313" key="4">
    <source>
        <dbReference type="EMBL" id="TQF13093.1"/>
    </source>
</evidence>
<feature type="region of interest" description="Disordered" evidence="2">
    <location>
        <begin position="224"/>
        <end position="244"/>
    </location>
</feature>
<dbReference type="PROSITE" id="PS50848">
    <property type="entry name" value="START"/>
    <property type="match status" value="1"/>
</dbReference>
<dbReference type="GO" id="GO:0008289">
    <property type="term" value="F:lipid binding"/>
    <property type="evidence" value="ECO:0007669"/>
    <property type="project" value="InterPro"/>
</dbReference>
<dbReference type="AlphaFoldDB" id="A0A540WVQ3"/>